<feature type="domain" description="Fibronectin type-III" evidence="13">
    <location>
        <begin position="345"/>
        <end position="437"/>
    </location>
</feature>
<keyword evidence="2 11" id="KW-0812">Transmembrane</keyword>
<keyword evidence="8" id="KW-1015">Disulfide bond</keyword>
<evidence type="ECO:0000256" key="2">
    <source>
        <dbReference type="ARBA" id="ARBA00022692"/>
    </source>
</evidence>
<dbReference type="GO" id="GO:0030154">
    <property type="term" value="P:cell differentiation"/>
    <property type="evidence" value="ECO:0007669"/>
    <property type="project" value="UniProtKB-ARBA"/>
</dbReference>
<keyword evidence="15" id="KW-1185">Reference proteome</keyword>
<name>A0A8T0FZQ3_ARGBR</name>
<keyword evidence="7 11" id="KW-0472">Membrane</keyword>
<dbReference type="PROSITE" id="PS50835">
    <property type="entry name" value="IG_LIKE"/>
    <property type="match status" value="3"/>
</dbReference>
<dbReference type="Pfam" id="PF25059">
    <property type="entry name" value="FN3_DSCAM-DSCAML_C"/>
    <property type="match status" value="1"/>
</dbReference>
<gene>
    <name evidence="14" type="ORF">HNY73_000936</name>
</gene>
<feature type="domain" description="Ig-like" evidence="12">
    <location>
        <begin position="208"/>
        <end position="349"/>
    </location>
</feature>
<dbReference type="AlphaFoldDB" id="A0A8T0FZQ3"/>
<dbReference type="GO" id="GO:0005886">
    <property type="term" value="C:plasma membrane"/>
    <property type="evidence" value="ECO:0007669"/>
    <property type="project" value="UniProtKB-SubCell"/>
</dbReference>
<dbReference type="FunFam" id="2.60.40.10:FF:000120">
    <property type="entry name" value="Down syndrome cell adhesion molecule like 1"/>
    <property type="match status" value="1"/>
</dbReference>
<reference evidence="14" key="2">
    <citation type="submission" date="2020-06" db="EMBL/GenBank/DDBJ databases">
        <authorList>
            <person name="Sheffer M."/>
        </authorList>
    </citation>
    <scope>NUCLEOTIDE SEQUENCE</scope>
</reference>
<dbReference type="SMART" id="SM00409">
    <property type="entry name" value="IG"/>
    <property type="match status" value="3"/>
</dbReference>
<dbReference type="CDD" id="cd00063">
    <property type="entry name" value="FN3"/>
    <property type="match status" value="4"/>
</dbReference>
<comment type="caution">
    <text evidence="14">The sequence shown here is derived from an EMBL/GenBank/DDBJ whole genome shotgun (WGS) entry which is preliminary data.</text>
</comment>
<accession>A0A8T0FZQ3</accession>
<evidence type="ECO:0000313" key="15">
    <source>
        <dbReference type="Proteomes" id="UP000807504"/>
    </source>
</evidence>
<feature type="compositionally biased region" description="Low complexity" evidence="10">
    <location>
        <begin position="944"/>
        <end position="953"/>
    </location>
</feature>
<feature type="compositionally biased region" description="Basic and acidic residues" evidence="10">
    <location>
        <begin position="959"/>
        <end position="968"/>
    </location>
</feature>
<dbReference type="InterPro" id="IPR056754">
    <property type="entry name" value="DSCAM/DSCAML_C"/>
</dbReference>
<dbReference type="FunFam" id="2.60.40.10:FF:000324">
    <property type="entry name" value="Down syndrome cell adhesion molecule, isoform D"/>
    <property type="match status" value="1"/>
</dbReference>
<evidence type="ECO:0000256" key="4">
    <source>
        <dbReference type="ARBA" id="ARBA00022737"/>
    </source>
</evidence>
<dbReference type="GO" id="GO:0009653">
    <property type="term" value="P:anatomical structure morphogenesis"/>
    <property type="evidence" value="ECO:0007669"/>
    <property type="project" value="UniProtKB-ARBA"/>
</dbReference>
<dbReference type="InterPro" id="IPR013098">
    <property type="entry name" value="Ig_I-set"/>
</dbReference>
<feature type="region of interest" description="Disordered" evidence="10">
    <location>
        <begin position="845"/>
        <end position="869"/>
    </location>
</feature>
<evidence type="ECO:0000256" key="10">
    <source>
        <dbReference type="SAM" id="MobiDB-lite"/>
    </source>
</evidence>
<evidence type="ECO:0000256" key="8">
    <source>
        <dbReference type="ARBA" id="ARBA00023157"/>
    </source>
</evidence>
<feature type="compositionally biased region" description="Basic and acidic residues" evidence="10">
    <location>
        <begin position="1004"/>
        <end position="1019"/>
    </location>
</feature>
<keyword evidence="6 11" id="KW-1133">Transmembrane helix</keyword>
<feature type="domain" description="Ig-like" evidence="12">
    <location>
        <begin position="116"/>
        <end position="204"/>
    </location>
</feature>
<dbReference type="Pfam" id="PF13927">
    <property type="entry name" value="Ig_3"/>
    <property type="match status" value="1"/>
</dbReference>
<keyword evidence="4" id="KW-0677">Repeat</keyword>
<evidence type="ECO:0000256" key="7">
    <source>
        <dbReference type="ARBA" id="ARBA00023136"/>
    </source>
</evidence>
<feature type="compositionally biased region" description="Polar residues" evidence="10">
    <location>
        <begin position="970"/>
        <end position="983"/>
    </location>
</feature>
<feature type="compositionally biased region" description="Polar residues" evidence="10">
    <location>
        <begin position="424"/>
        <end position="433"/>
    </location>
</feature>
<keyword evidence="5" id="KW-0130">Cell adhesion</keyword>
<dbReference type="InterPro" id="IPR013783">
    <property type="entry name" value="Ig-like_fold"/>
</dbReference>
<feature type="region of interest" description="Disordered" evidence="10">
    <location>
        <begin position="780"/>
        <end position="808"/>
    </location>
</feature>
<protein>
    <submittedName>
        <fullName evidence="14">Down syndrome cell adhesion molecule like protein</fullName>
    </submittedName>
</protein>
<evidence type="ECO:0000256" key="6">
    <source>
        <dbReference type="ARBA" id="ARBA00022989"/>
    </source>
</evidence>
<dbReference type="Gene3D" id="2.60.40.10">
    <property type="entry name" value="Immunoglobulins"/>
    <property type="match status" value="8"/>
</dbReference>
<dbReference type="InterPro" id="IPR003961">
    <property type="entry name" value="FN3_dom"/>
</dbReference>
<dbReference type="PANTHER" id="PTHR44170:SF54">
    <property type="entry name" value="FI24025P1"/>
    <property type="match status" value="1"/>
</dbReference>
<proteinExistence type="predicted"/>
<dbReference type="EMBL" id="JABXBU010000001">
    <property type="protein sequence ID" value="KAF8796577.1"/>
    <property type="molecule type" value="Genomic_DNA"/>
</dbReference>
<dbReference type="SUPFAM" id="SSF49265">
    <property type="entry name" value="Fibronectin type III"/>
    <property type="match status" value="2"/>
</dbReference>
<evidence type="ECO:0000313" key="14">
    <source>
        <dbReference type="EMBL" id="KAF8796577.1"/>
    </source>
</evidence>
<feature type="domain" description="Fibronectin type-III" evidence="13">
    <location>
        <begin position="542"/>
        <end position="633"/>
    </location>
</feature>
<feature type="region of interest" description="Disordered" evidence="10">
    <location>
        <begin position="424"/>
        <end position="448"/>
    </location>
</feature>
<dbReference type="InterPro" id="IPR007110">
    <property type="entry name" value="Ig-like_dom"/>
</dbReference>
<keyword evidence="3" id="KW-0732">Signal</keyword>
<evidence type="ECO:0000256" key="5">
    <source>
        <dbReference type="ARBA" id="ARBA00022889"/>
    </source>
</evidence>
<evidence type="ECO:0000256" key="11">
    <source>
        <dbReference type="SAM" id="Phobius"/>
    </source>
</evidence>
<organism evidence="14 15">
    <name type="scientific">Argiope bruennichi</name>
    <name type="common">Wasp spider</name>
    <name type="synonym">Aranea bruennichi</name>
    <dbReference type="NCBI Taxonomy" id="94029"/>
    <lineage>
        <taxon>Eukaryota</taxon>
        <taxon>Metazoa</taxon>
        <taxon>Ecdysozoa</taxon>
        <taxon>Arthropoda</taxon>
        <taxon>Chelicerata</taxon>
        <taxon>Arachnida</taxon>
        <taxon>Araneae</taxon>
        <taxon>Araneomorphae</taxon>
        <taxon>Entelegynae</taxon>
        <taxon>Araneoidea</taxon>
        <taxon>Araneidae</taxon>
        <taxon>Argiope</taxon>
    </lineage>
</organism>
<dbReference type="InterPro" id="IPR003599">
    <property type="entry name" value="Ig_sub"/>
</dbReference>
<dbReference type="InterPro" id="IPR003598">
    <property type="entry name" value="Ig_sub2"/>
</dbReference>
<reference evidence="14" key="1">
    <citation type="journal article" date="2020" name="bioRxiv">
        <title>Chromosome-level reference genome of the European wasp spider Argiope bruennichi: a resource for studies on range expansion and evolutionary adaptation.</title>
        <authorList>
            <person name="Sheffer M.M."/>
            <person name="Hoppe A."/>
            <person name="Krehenwinkel H."/>
            <person name="Uhl G."/>
            <person name="Kuss A.W."/>
            <person name="Jensen L."/>
            <person name="Jensen C."/>
            <person name="Gillespie R.G."/>
            <person name="Hoff K.J."/>
            <person name="Prost S."/>
        </authorList>
    </citation>
    <scope>NUCLEOTIDE SEQUENCE</scope>
</reference>
<dbReference type="InterPro" id="IPR036179">
    <property type="entry name" value="Ig-like_dom_sf"/>
</dbReference>
<comment type="subcellular location">
    <subcellularLocation>
        <location evidence="1">Membrane</location>
        <topology evidence="1">Single-pass membrane protein</topology>
    </subcellularLocation>
</comment>
<feature type="compositionally biased region" description="Polar residues" evidence="10">
    <location>
        <begin position="850"/>
        <end position="864"/>
    </location>
</feature>
<evidence type="ECO:0000259" key="13">
    <source>
        <dbReference type="PROSITE" id="PS50853"/>
    </source>
</evidence>
<dbReference type="SUPFAM" id="SSF48726">
    <property type="entry name" value="Immunoglobulin"/>
    <property type="match status" value="4"/>
</dbReference>
<dbReference type="SMART" id="SM00060">
    <property type="entry name" value="FN3"/>
    <property type="match status" value="4"/>
</dbReference>
<dbReference type="InterPro" id="IPR036116">
    <property type="entry name" value="FN3_sf"/>
</dbReference>
<dbReference type="Pfam" id="PF00041">
    <property type="entry name" value="fn3"/>
    <property type="match status" value="2"/>
</dbReference>
<evidence type="ECO:0000256" key="9">
    <source>
        <dbReference type="ARBA" id="ARBA00023319"/>
    </source>
</evidence>
<feature type="domain" description="Fibronectin type-III" evidence="13">
    <location>
        <begin position="637"/>
        <end position="731"/>
    </location>
</feature>
<feature type="region of interest" description="Disordered" evidence="10">
    <location>
        <begin position="944"/>
        <end position="1019"/>
    </location>
</feature>
<dbReference type="PANTHER" id="PTHR44170">
    <property type="entry name" value="PROTEIN SIDEKICK"/>
    <property type="match status" value="1"/>
</dbReference>
<dbReference type="PROSITE" id="PS50853">
    <property type="entry name" value="FN3"/>
    <property type="match status" value="4"/>
</dbReference>
<keyword evidence="9" id="KW-0393">Immunoglobulin domain</keyword>
<feature type="domain" description="Fibronectin type-III" evidence="13">
    <location>
        <begin position="442"/>
        <end position="540"/>
    </location>
</feature>
<evidence type="ECO:0000256" key="1">
    <source>
        <dbReference type="ARBA" id="ARBA00004167"/>
    </source>
</evidence>
<feature type="transmembrane region" description="Helical" evidence="11">
    <location>
        <begin position="752"/>
        <end position="774"/>
    </location>
</feature>
<feature type="domain" description="Ig-like" evidence="12">
    <location>
        <begin position="2"/>
        <end position="103"/>
    </location>
</feature>
<evidence type="ECO:0000259" key="12">
    <source>
        <dbReference type="PROSITE" id="PS50835"/>
    </source>
</evidence>
<dbReference type="Proteomes" id="UP000807504">
    <property type="component" value="Unassembled WGS sequence"/>
</dbReference>
<sequence length="1019" mass="113840">MPGLVVLSQQYEVRVYDEFVIRDNTAVLKCHIPTFVRDYVTTTAWFRDDGLVIHVDGTQGGKYSVFPSGKLHIREAKQQDGFRSYRCQTKHRLTGETKQSSAGQLIVTESHSTVPPRITHREEEVKVQLGEIAFLPCAAEAYPVPTHRWYKQESGRTNAIVSSQRVFLMGGTLVFRRAIVMDSGKYVCLVNNSVGQERIETELIVVVPIQVRVSPAQQTISVGQATHFNCTVSGFPIYGVTWTKNLRPVLTNERIRVLGNDVLSINSVVRDDRGVYQCFAHNHFDSAQGSGALLLGDHGLSGRNEYRTIISNPHIQTLENGSLVITEVELSDAGLYMCQATNGISPSLSAVIKLTVHVPAHFRVKFQSLLLGKEKTLKRQDEQWLEQTKSLTVPVTESSTVLGDLMPVTTYNIRILAENSLGQSKPSEPITVTTKEEAPAAPPADIRAEATSSSSVKVSWMAPPKEMRRGSIKGYYLGYKVLRSADTFTYKTLESSGDVREEHHLTNLRRFTQYVIRLQAFNKAGSGPHSEEITVQTLEYDPPGTPTLRVASVAATSVKLEWTAPDSTPIQGYILHYREDKGEWSEHRLPPDITNHVLQPLRCGTRYQVQITSFNKAGEGEPSDAIQVKTEGTAPVAPDKHSFLIINSTFVTLRLDAWHSGGCPISYFEVKYKLLSEAEWFLVSNNVLPETGKLLLSELTPGTWYNLMISAQNDAGATDAEFVFATLTLFGGTVAPQTPVNTDRRFFKHLSIIVPVVCAVVIVIVVTIVICVLHTRRNPPNRGRGHYDQGDGQSRVSHKGDTLNMSVLGKKGHGETAYEVPKDSLYFPSPYATTRVPGYVVEEGSECDSLRSSTRTPSDPQGSHTYDVPFPVRRPEYEEQYSQIKRVPLSTLQTSNVYQAPQYCDSEKLVSRWIGRPTSEPCTFQISQDPRGRGVQEEGRWYPSRYRTTSSSYAQQQSRLKEGKEKRNYTNRNYGTLSSIEQNGSDENEFESMRIATQEEEEGHEVSKECDRELDAIED</sequence>
<dbReference type="Pfam" id="PF07679">
    <property type="entry name" value="I-set"/>
    <property type="match status" value="1"/>
</dbReference>
<dbReference type="SMART" id="SM00408">
    <property type="entry name" value="IGc2"/>
    <property type="match status" value="3"/>
</dbReference>
<dbReference type="GO" id="GO:0098609">
    <property type="term" value="P:cell-cell adhesion"/>
    <property type="evidence" value="ECO:0007669"/>
    <property type="project" value="TreeGrafter"/>
</dbReference>
<evidence type="ECO:0000256" key="3">
    <source>
        <dbReference type="ARBA" id="ARBA00022729"/>
    </source>
</evidence>